<evidence type="ECO:0000256" key="6">
    <source>
        <dbReference type="ARBA" id="ARBA00022822"/>
    </source>
</evidence>
<dbReference type="PROSITE" id="PS00614">
    <property type="entry name" value="IGPS"/>
    <property type="match status" value="1"/>
</dbReference>
<dbReference type="STRING" id="1173111.SAMN05444955_10873"/>
<dbReference type="PANTHER" id="PTHR22854:SF2">
    <property type="entry name" value="INDOLE-3-GLYCEROL-PHOSPHATE SYNTHASE"/>
    <property type="match status" value="1"/>
</dbReference>
<dbReference type="CDD" id="cd00331">
    <property type="entry name" value="IGPS"/>
    <property type="match status" value="1"/>
</dbReference>
<dbReference type="OrthoDB" id="9804217at2"/>
<dbReference type="SUPFAM" id="SSF51366">
    <property type="entry name" value="Ribulose-phoshate binding barrel"/>
    <property type="match status" value="1"/>
</dbReference>
<feature type="domain" description="Indole-3-glycerol phosphate synthase" evidence="10">
    <location>
        <begin position="3"/>
        <end position="254"/>
    </location>
</feature>
<keyword evidence="6 9" id="KW-0822">Tryptophan biosynthesis</keyword>
<evidence type="ECO:0000259" key="10">
    <source>
        <dbReference type="Pfam" id="PF00218"/>
    </source>
</evidence>
<comment type="pathway">
    <text evidence="2 9">Amino-acid biosynthesis; L-tryptophan biosynthesis; L-tryptophan from chorismate: step 4/5.</text>
</comment>
<name>A0A1H8F9Q3_9BACL</name>
<keyword evidence="12" id="KW-1185">Reference proteome</keyword>
<evidence type="ECO:0000256" key="5">
    <source>
        <dbReference type="ARBA" id="ARBA00022793"/>
    </source>
</evidence>
<evidence type="ECO:0000256" key="4">
    <source>
        <dbReference type="ARBA" id="ARBA00022605"/>
    </source>
</evidence>
<accession>A0A1H8F9Q3</accession>
<evidence type="ECO:0000256" key="7">
    <source>
        <dbReference type="ARBA" id="ARBA00023141"/>
    </source>
</evidence>
<evidence type="ECO:0000256" key="3">
    <source>
        <dbReference type="ARBA" id="ARBA00008737"/>
    </source>
</evidence>
<gene>
    <name evidence="9" type="primary">trpC</name>
    <name evidence="11" type="ORF">SAMN05444955_10873</name>
</gene>
<dbReference type="HAMAP" id="MF_00134_B">
    <property type="entry name" value="IGPS_B"/>
    <property type="match status" value="1"/>
</dbReference>
<comment type="similarity">
    <text evidence="3 9">Belongs to the TrpC family.</text>
</comment>
<evidence type="ECO:0000313" key="12">
    <source>
        <dbReference type="Proteomes" id="UP000199695"/>
    </source>
</evidence>
<reference evidence="11 12" key="1">
    <citation type="submission" date="2016-10" db="EMBL/GenBank/DDBJ databases">
        <authorList>
            <person name="de Groot N.N."/>
        </authorList>
    </citation>
    <scope>NUCLEOTIDE SEQUENCE [LARGE SCALE GENOMIC DNA]</scope>
    <source>
        <strain evidence="11 12">DSM 46701</strain>
    </source>
</reference>
<dbReference type="AlphaFoldDB" id="A0A1H8F9Q3"/>
<dbReference type="GO" id="GO:0000162">
    <property type="term" value="P:L-tryptophan biosynthetic process"/>
    <property type="evidence" value="ECO:0007669"/>
    <property type="project" value="UniProtKB-UniRule"/>
</dbReference>
<sequence length="260" mass="28651">MFLKEIVETKQQEIEKLLPHYTDEDWSKALQLPRGRSLAHALRETQSLSLIAEIKPASPSKGIIKETVDPTVTALAYERGGASAISVLTDVSYFKGKPESLVKVKQAVRIPVLRKDFILEPVQVLESKLLGADAILLIAAILDQENLQLLSRTAHRLGMEVLVEIHEESEIGRALTCEADVIGINNRNLHTFVTDLATTERLRPLLPSDVPVIGESGVHSVQDAVRMAKAGVDGILVGEYLMRESDPERAVRQLVEREAG</sequence>
<dbReference type="InterPro" id="IPR011060">
    <property type="entry name" value="RibuloseP-bd_barrel"/>
</dbReference>
<keyword evidence="7 9" id="KW-0057">Aromatic amino acid biosynthesis</keyword>
<evidence type="ECO:0000256" key="2">
    <source>
        <dbReference type="ARBA" id="ARBA00004696"/>
    </source>
</evidence>
<dbReference type="NCBIfam" id="NF001377">
    <property type="entry name" value="PRK00278.2-4"/>
    <property type="match status" value="1"/>
</dbReference>
<dbReference type="Proteomes" id="UP000199695">
    <property type="component" value="Unassembled WGS sequence"/>
</dbReference>
<proteinExistence type="inferred from homology"/>
<dbReference type="GO" id="GO:0004425">
    <property type="term" value="F:indole-3-glycerol-phosphate synthase activity"/>
    <property type="evidence" value="ECO:0007669"/>
    <property type="project" value="UniProtKB-UniRule"/>
</dbReference>
<dbReference type="InterPro" id="IPR013798">
    <property type="entry name" value="Indole-3-glycerol_P_synth_dom"/>
</dbReference>
<dbReference type="Gene3D" id="3.20.20.70">
    <property type="entry name" value="Aldolase class I"/>
    <property type="match status" value="1"/>
</dbReference>
<organism evidence="11 12">
    <name type="scientific">Lihuaxuella thermophila</name>
    <dbReference type="NCBI Taxonomy" id="1173111"/>
    <lineage>
        <taxon>Bacteria</taxon>
        <taxon>Bacillati</taxon>
        <taxon>Bacillota</taxon>
        <taxon>Bacilli</taxon>
        <taxon>Bacillales</taxon>
        <taxon>Thermoactinomycetaceae</taxon>
        <taxon>Lihuaxuella</taxon>
    </lineage>
</organism>
<protein>
    <recommendedName>
        <fullName evidence="9">Indole-3-glycerol phosphate synthase</fullName>
        <shortName evidence="9">IGPS</shortName>
        <ecNumber evidence="9">4.1.1.48</ecNumber>
    </recommendedName>
</protein>
<dbReference type="EMBL" id="FOCQ01000008">
    <property type="protein sequence ID" value="SEN28174.1"/>
    <property type="molecule type" value="Genomic_DNA"/>
</dbReference>
<evidence type="ECO:0000313" key="11">
    <source>
        <dbReference type="EMBL" id="SEN28174.1"/>
    </source>
</evidence>
<dbReference type="RefSeq" id="WP_089968473.1">
    <property type="nucleotide sequence ID" value="NZ_FOCQ01000008.1"/>
</dbReference>
<comment type="catalytic activity">
    <reaction evidence="1 9">
        <text>1-(2-carboxyphenylamino)-1-deoxy-D-ribulose 5-phosphate + H(+) = (1S,2R)-1-C-(indol-3-yl)glycerol 3-phosphate + CO2 + H2O</text>
        <dbReference type="Rhea" id="RHEA:23476"/>
        <dbReference type="ChEBI" id="CHEBI:15377"/>
        <dbReference type="ChEBI" id="CHEBI:15378"/>
        <dbReference type="ChEBI" id="CHEBI:16526"/>
        <dbReference type="ChEBI" id="CHEBI:58613"/>
        <dbReference type="ChEBI" id="CHEBI:58866"/>
        <dbReference type="EC" id="4.1.1.48"/>
    </reaction>
</comment>
<dbReference type="EC" id="4.1.1.48" evidence="9"/>
<dbReference type="UniPathway" id="UPA00035">
    <property type="reaction ID" value="UER00043"/>
</dbReference>
<dbReference type="InterPro" id="IPR001468">
    <property type="entry name" value="Indole-3-GlycerolPSynthase_CS"/>
</dbReference>
<dbReference type="InterPro" id="IPR045186">
    <property type="entry name" value="Indole-3-glycerol_P_synth"/>
</dbReference>
<evidence type="ECO:0000256" key="1">
    <source>
        <dbReference type="ARBA" id="ARBA00001633"/>
    </source>
</evidence>
<dbReference type="GO" id="GO:0004640">
    <property type="term" value="F:phosphoribosylanthranilate isomerase activity"/>
    <property type="evidence" value="ECO:0007669"/>
    <property type="project" value="TreeGrafter"/>
</dbReference>
<evidence type="ECO:0000256" key="9">
    <source>
        <dbReference type="HAMAP-Rule" id="MF_00134"/>
    </source>
</evidence>
<keyword evidence="8 9" id="KW-0456">Lyase</keyword>
<dbReference type="PANTHER" id="PTHR22854">
    <property type="entry name" value="TRYPTOPHAN BIOSYNTHESIS PROTEIN"/>
    <property type="match status" value="1"/>
</dbReference>
<keyword evidence="4 9" id="KW-0028">Amino-acid biosynthesis</keyword>
<evidence type="ECO:0000256" key="8">
    <source>
        <dbReference type="ARBA" id="ARBA00023239"/>
    </source>
</evidence>
<dbReference type="FunFam" id="3.20.20.70:FF:000024">
    <property type="entry name" value="Indole-3-glycerol phosphate synthase"/>
    <property type="match status" value="1"/>
</dbReference>
<dbReference type="InterPro" id="IPR013785">
    <property type="entry name" value="Aldolase_TIM"/>
</dbReference>
<dbReference type="Pfam" id="PF00218">
    <property type="entry name" value="IGPS"/>
    <property type="match status" value="1"/>
</dbReference>
<keyword evidence="5 9" id="KW-0210">Decarboxylase</keyword>